<keyword evidence="13 18" id="KW-0326">Glycosidase</keyword>
<dbReference type="CDD" id="cd08970">
    <property type="entry name" value="AcNei1_N"/>
    <property type="match status" value="1"/>
</dbReference>
<dbReference type="GO" id="GO:0003690">
    <property type="term" value="F:double-stranded DNA binding"/>
    <property type="evidence" value="ECO:0007669"/>
    <property type="project" value="UniProtKB-ARBA"/>
</dbReference>
<evidence type="ECO:0000256" key="10">
    <source>
        <dbReference type="ARBA" id="ARBA00023204"/>
    </source>
</evidence>
<dbReference type="PROSITE" id="PS51066">
    <property type="entry name" value="ZF_FPG_2"/>
    <property type="match status" value="1"/>
</dbReference>
<dbReference type="InterPro" id="IPR035937">
    <property type="entry name" value="FPG_N"/>
</dbReference>
<evidence type="ECO:0000256" key="1">
    <source>
        <dbReference type="ARBA" id="ARBA00001947"/>
    </source>
</evidence>
<evidence type="ECO:0000256" key="3">
    <source>
        <dbReference type="ARBA" id="ARBA00012720"/>
    </source>
</evidence>
<comment type="similarity">
    <text evidence="2">Belongs to the FPG family.</text>
</comment>
<dbReference type="PROSITE" id="PS51068">
    <property type="entry name" value="FPG_CAT"/>
    <property type="match status" value="1"/>
</dbReference>
<dbReference type="Gene3D" id="3.20.190.10">
    <property type="entry name" value="MutM-like, N-terminal"/>
    <property type="match status" value="1"/>
</dbReference>
<evidence type="ECO:0000259" key="17">
    <source>
        <dbReference type="PROSITE" id="PS51068"/>
    </source>
</evidence>
<dbReference type="PROSITE" id="PS01242">
    <property type="entry name" value="ZF_FPG_1"/>
    <property type="match status" value="1"/>
</dbReference>
<evidence type="ECO:0000256" key="5">
    <source>
        <dbReference type="ARBA" id="ARBA00022763"/>
    </source>
</evidence>
<keyword evidence="10" id="KW-0234">DNA repair</keyword>
<evidence type="ECO:0000256" key="14">
    <source>
        <dbReference type="ARBA" id="ARBA00044632"/>
    </source>
</evidence>
<dbReference type="GO" id="GO:0008270">
    <property type="term" value="F:zinc ion binding"/>
    <property type="evidence" value="ECO:0007669"/>
    <property type="project" value="UniProtKB-KW"/>
</dbReference>
<dbReference type="EC" id="4.2.99.18" evidence="3"/>
<reference evidence="18 19" key="1">
    <citation type="submission" date="2020-07" db="EMBL/GenBank/DDBJ databases">
        <title>Sequencing the genomes of 1000 actinobacteria strains.</title>
        <authorList>
            <person name="Klenk H.-P."/>
        </authorList>
    </citation>
    <scope>NUCLEOTIDE SEQUENCE [LARGE SCALE GENOMIC DNA]</scope>
    <source>
        <strain evidence="18 19">DSM 15131</strain>
    </source>
</reference>
<comment type="cofactor">
    <cofactor evidence="1">
        <name>Zn(2+)</name>
        <dbReference type="ChEBI" id="CHEBI:29105"/>
    </cofactor>
</comment>
<dbReference type="InterPro" id="IPR010979">
    <property type="entry name" value="Ribosomal_uS13-like_H2TH"/>
</dbReference>
<dbReference type="SUPFAM" id="SSF81624">
    <property type="entry name" value="N-terminal domain of MutM-like DNA repair proteins"/>
    <property type="match status" value="1"/>
</dbReference>
<dbReference type="RefSeq" id="WP_179647791.1">
    <property type="nucleotide sequence ID" value="NZ_JACBZM010000001.1"/>
</dbReference>
<keyword evidence="9" id="KW-0238">DNA-binding</keyword>
<evidence type="ECO:0000256" key="15">
    <source>
        <dbReference type="PROSITE-ProRule" id="PRU00391"/>
    </source>
</evidence>
<evidence type="ECO:0000256" key="2">
    <source>
        <dbReference type="ARBA" id="ARBA00009409"/>
    </source>
</evidence>
<keyword evidence="5" id="KW-0227">DNA damage</keyword>
<dbReference type="SUPFAM" id="SSF46946">
    <property type="entry name" value="S13-like H2TH domain"/>
    <property type="match status" value="1"/>
</dbReference>
<feature type="domain" description="Formamidopyrimidine-DNA glycosylase catalytic" evidence="17">
    <location>
        <begin position="1"/>
        <end position="99"/>
    </location>
</feature>
<proteinExistence type="inferred from homology"/>
<dbReference type="GO" id="GO:0008534">
    <property type="term" value="F:oxidized purine nucleobase lesion DNA N-glycosylase activity"/>
    <property type="evidence" value="ECO:0007669"/>
    <property type="project" value="UniProtKB-ARBA"/>
</dbReference>
<dbReference type="InterPro" id="IPR012319">
    <property type="entry name" value="FPG_cat"/>
</dbReference>
<evidence type="ECO:0000256" key="9">
    <source>
        <dbReference type="ARBA" id="ARBA00023125"/>
    </source>
</evidence>
<dbReference type="Pfam" id="PF06831">
    <property type="entry name" value="H2TH"/>
    <property type="match status" value="1"/>
</dbReference>
<evidence type="ECO:0000256" key="8">
    <source>
        <dbReference type="ARBA" id="ARBA00022833"/>
    </source>
</evidence>
<evidence type="ECO:0000256" key="7">
    <source>
        <dbReference type="ARBA" id="ARBA00022801"/>
    </source>
</evidence>
<dbReference type="Gene3D" id="1.10.8.50">
    <property type="match status" value="1"/>
</dbReference>
<evidence type="ECO:0000259" key="16">
    <source>
        <dbReference type="PROSITE" id="PS51066"/>
    </source>
</evidence>
<feature type="domain" description="FPG-type" evidence="16">
    <location>
        <begin position="242"/>
        <end position="276"/>
    </location>
</feature>
<keyword evidence="11 18" id="KW-0456">Lyase</keyword>
<evidence type="ECO:0000256" key="12">
    <source>
        <dbReference type="ARBA" id="ARBA00023268"/>
    </source>
</evidence>
<protein>
    <recommendedName>
        <fullName evidence="3">DNA-(apurinic or apyrimidinic site) lyase</fullName>
        <ecNumber evidence="3">4.2.99.18</ecNumber>
    </recommendedName>
</protein>
<dbReference type="Pfam" id="PF01149">
    <property type="entry name" value="Fapy_DNA_glyco"/>
    <property type="match status" value="1"/>
</dbReference>
<comment type="catalytic activity">
    <reaction evidence="14">
        <text>2'-deoxyribonucleotide-(2'-deoxyribose 5'-phosphate)-2'-deoxyribonucleotide-DNA = a 3'-end 2'-deoxyribonucleotide-(2,3-dehydro-2,3-deoxyribose 5'-phosphate)-DNA + a 5'-end 5'-phospho-2'-deoxyribonucleoside-DNA + H(+)</text>
        <dbReference type="Rhea" id="RHEA:66592"/>
        <dbReference type="Rhea" id="RHEA-COMP:13180"/>
        <dbReference type="Rhea" id="RHEA-COMP:16897"/>
        <dbReference type="Rhea" id="RHEA-COMP:17067"/>
        <dbReference type="ChEBI" id="CHEBI:15378"/>
        <dbReference type="ChEBI" id="CHEBI:136412"/>
        <dbReference type="ChEBI" id="CHEBI:157695"/>
        <dbReference type="ChEBI" id="CHEBI:167181"/>
        <dbReference type="EC" id="4.2.99.18"/>
    </reaction>
</comment>
<dbReference type="InterPro" id="IPR000214">
    <property type="entry name" value="Znf_DNA_glyclase/AP_lyase"/>
</dbReference>
<keyword evidence="8" id="KW-0862">Zinc</keyword>
<dbReference type="InterPro" id="IPR015887">
    <property type="entry name" value="DNA_glyclase_Znf_dom_DNA_BS"/>
</dbReference>
<dbReference type="SMART" id="SM01232">
    <property type="entry name" value="H2TH"/>
    <property type="match status" value="1"/>
</dbReference>
<keyword evidence="12" id="KW-0511">Multifunctional enzyme</keyword>
<keyword evidence="6 15" id="KW-0863">Zinc-finger</keyword>
<dbReference type="GO" id="GO:0006979">
    <property type="term" value="P:response to oxidative stress"/>
    <property type="evidence" value="ECO:0007669"/>
    <property type="project" value="UniProtKB-ARBA"/>
</dbReference>
<evidence type="ECO:0000256" key="4">
    <source>
        <dbReference type="ARBA" id="ARBA00022723"/>
    </source>
</evidence>
<gene>
    <name evidence="18" type="ORF">BJ993_000750</name>
</gene>
<dbReference type="EMBL" id="JACBZM010000001">
    <property type="protein sequence ID" value="NYI43670.1"/>
    <property type="molecule type" value="Genomic_DNA"/>
</dbReference>
<dbReference type="GO" id="GO:0000703">
    <property type="term" value="F:oxidized pyrimidine nucleobase lesion DNA N-glycosylase activity"/>
    <property type="evidence" value="ECO:0007669"/>
    <property type="project" value="TreeGrafter"/>
</dbReference>
<sequence>MPEGHTLHRLAGEITTVFGRRLVRVGSPQGRFDAGARQVDGSRLLDAEAWGKQLFVRFEGERFVHVHLGLYGTFDVYDDVPAVPEPVGQVRLRLVRPAGAGEQAAYADLRGPTRCELVTAAERDAVTARIGPDPLREDAEPDRAWERIGRSSAPIGSLLMDQAVLAGVGNVYRAEVLFRHRIHPMRPGRTLRVSQWRAIWDDLVVLMREGVRTGRIDTVRPAHLPEAMGRPPRVDDHGGEVYVYRRAGQPCHVCGRAVRTEVLGGRNLFWCARCQPTFRSRAAR</sequence>
<dbReference type="PANTHER" id="PTHR42697">
    <property type="entry name" value="ENDONUCLEASE 8"/>
    <property type="match status" value="1"/>
</dbReference>
<accession>A0A7Y9ZF01</accession>
<organism evidence="18 19">
    <name type="scientific">Nocardioides aromaticivorans</name>
    <dbReference type="NCBI Taxonomy" id="200618"/>
    <lineage>
        <taxon>Bacteria</taxon>
        <taxon>Bacillati</taxon>
        <taxon>Actinomycetota</taxon>
        <taxon>Actinomycetes</taxon>
        <taxon>Propionibacteriales</taxon>
        <taxon>Nocardioidaceae</taxon>
        <taxon>Nocardioides</taxon>
    </lineage>
</organism>
<dbReference type="SMART" id="SM00898">
    <property type="entry name" value="Fapy_DNA_glyco"/>
    <property type="match status" value="1"/>
</dbReference>
<name>A0A7Y9ZF01_9ACTN</name>
<keyword evidence="18" id="KW-0255">Endonuclease</keyword>
<keyword evidence="4" id="KW-0479">Metal-binding</keyword>
<dbReference type="InterPro" id="IPR015886">
    <property type="entry name" value="H2TH_FPG"/>
</dbReference>
<dbReference type="InterPro" id="IPR010663">
    <property type="entry name" value="Znf_FPG/IleRS"/>
</dbReference>
<evidence type="ECO:0000256" key="13">
    <source>
        <dbReference type="ARBA" id="ARBA00023295"/>
    </source>
</evidence>
<dbReference type="AlphaFoldDB" id="A0A7Y9ZF01"/>
<evidence type="ECO:0000313" key="19">
    <source>
        <dbReference type="Proteomes" id="UP000562045"/>
    </source>
</evidence>
<dbReference type="GO" id="GO:0140078">
    <property type="term" value="F:class I DNA-(apurinic or apyrimidinic site) endonuclease activity"/>
    <property type="evidence" value="ECO:0007669"/>
    <property type="project" value="UniProtKB-EC"/>
</dbReference>
<dbReference type="Proteomes" id="UP000562045">
    <property type="component" value="Unassembled WGS sequence"/>
</dbReference>
<comment type="caution">
    <text evidence="18">The sequence shown here is derived from an EMBL/GenBank/DDBJ whole genome shotgun (WGS) entry which is preliminary data.</text>
</comment>
<dbReference type="Pfam" id="PF06827">
    <property type="entry name" value="zf-FPG_IleRS"/>
    <property type="match status" value="1"/>
</dbReference>
<dbReference type="GO" id="GO:0006284">
    <property type="term" value="P:base-excision repair"/>
    <property type="evidence" value="ECO:0007669"/>
    <property type="project" value="InterPro"/>
</dbReference>
<keyword evidence="18" id="KW-0540">Nuclease</keyword>
<keyword evidence="7 18" id="KW-0378">Hydrolase</keyword>
<dbReference type="GO" id="GO:0003684">
    <property type="term" value="F:damaged DNA binding"/>
    <property type="evidence" value="ECO:0007669"/>
    <property type="project" value="InterPro"/>
</dbReference>
<dbReference type="SUPFAM" id="SSF57716">
    <property type="entry name" value="Glucocorticoid receptor-like (DNA-binding domain)"/>
    <property type="match status" value="1"/>
</dbReference>
<evidence type="ECO:0000256" key="6">
    <source>
        <dbReference type="ARBA" id="ARBA00022771"/>
    </source>
</evidence>
<dbReference type="PANTHER" id="PTHR42697:SF3">
    <property type="entry name" value="ENDONUCLEASE 8 1"/>
    <property type="match status" value="1"/>
</dbReference>
<dbReference type="FunFam" id="1.10.8.50:FF:000003">
    <property type="entry name" value="Formamidopyrimidine-DNA glycosylase"/>
    <property type="match status" value="1"/>
</dbReference>
<evidence type="ECO:0000256" key="11">
    <source>
        <dbReference type="ARBA" id="ARBA00023239"/>
    </source>
</evidence>
<evidence type="ECO:0000313" key="18">
    <source>
        <dbReference type="EMBL" id="NYI43670.1"/>
    </source>
</evidence>